<organism evidence="1 2">
    <name type="scientific">Ixodes persulcatus</name>
    <name type="common">Taiga tick</name>
    <dbReference type="NCBI Taxonomy" id="34615"/>
    <lineage>
        <taxon>Eukaryota</taxon>
        <taxon>Metazoa</taxon>
        <taxon>Ecdysozoa</taxon>
        <taxon>Arthropoda</taxon>
        <taxon>Chelicerata</taxon>
        <taxon>Arachnida</taxon>
        <taxon>Acari</taxon>
        <taxon>Parasitiformes</taxon>
        <taxon>Ixodida</taxon>
        <taxon>Ixodoidea</taxon>
        <taxon>Ixodidae</taxon>
        <taxon>Ixodinae</taxon>
        <taxon>Ixodes</taxon>
    </lineage>
</organism>
<evidence type="ECO:0000313" key="1">
    <source>
        <dbReference type="EMBL" id="KAG0421295.1"/>
    </source>
</evidence>
<accession>A0AC60PK55</accession>
<reference evidence="1 2" key="1">
    <citation type="journal article" date="2020" name="Cell">
        <title>Large-Scale Comparative Analyses of Tick Genomes Elucidate Their Genetic Diversity and Vector Capacities.</title>
        <authorList>
            <consortium name="Tick Genome and Microbiome Consortium (TIGMIC)"/>
            <person name="Jia N."/>
            <person name="Wang J."/>
            <person name="Shi W."/>
            <person name="Du L."/>
            <person name="Sun Y."/>
            <person name="Zhan W."/>
            <person name="Jiang J.F."/>
            <person name="Wang Q."/>
            <person name="Zhang B."/>
            <person name="Ji P."/>
            <person name="Bell-Sakyi L."/>
            <person name="Cui X.M."/>
            <person name="Yuan T.T."/>
            <person name="Jiang B.G."/>
            <person name="Yang W.F."/>
            <person name="Lam T.T."/>
            <person name="Chang Q.C."/>
            <person name="Ding S.J."/>
            <person name="Wang X.J."/>
            <person name="Zhu J.G."/>
            <person name="Ruan X.D."/>
            <person name="Zhao L."/>
            <person name="Wei J.T."/>
            <person name="Ye R.Z."/>
            <person name="Que T.C."/>
            <person name="Du C.H."/>
            <person name="Zhou Y.H."/>
            <person name="Cheng J.X."/>
            <person name="Dai P.F."/>
            <person name="Guo W.B."/>
            <person name="Han X.H."/>
            <person name="Huang E.J."/>
            <person name="Li L.F."/>
            <person name="Wei W."/>
            <person name="Gao Y.C."/>
            <person name="Liu J.Z."/>
            <person name="Shao H.Z."/>
            <person name="Wang X."/>
            <person name="Wang C.C."/>
            <person name="Yang T.C."/>
            <person name="Huo Q.B."/>
            <person name="Li W."/>
            <person name="Chen H.Y."/>
            <person name="Chen S.E."/>
            <person name="Zhou L.G."/>
            <person name="Ni X.B."/>
            <person name="Tian J.H."/>
            <person name="Sheng Y."/>
            <person name="Liu T."/>
            <person name="Pan Y.S."/>
            <person name="Xia L.Y."/>
            <person name="Li J."/>
            <person name="Zhao F."/>
            <person name="Cao W.C."/>
        </authorList>
    </citation>
    <scope>NUCLEOTIDE SEQUENCE [LARGE SCALE GENOMIC DNA]</scope>
    <source>
        <strain evidence="1">Iper-2018</strain>
    </source>
</reference>
<comment type="caution">
    <text evidence="1">The sequence shown here is derived from an EMBL/GenBank/DDBJ whole genome shotgun (WGS) entry which is preliminary data.</text>
</comment>
<dbReference type="Proteomes" id="UP000805193">
    <property type="component" value="Unassembled WGS sequence"/>
</dbReference>
<keyword evidence="2" id="KW-1185">Reference proteome</keyword>
<dbReference type="EMBL" id="JABSTQ010010390">
    <property type="protein sequence ID" value="KAG0421295.1"/>
    <property type="molecule type" value="Genomic_DNA"/>
</dbReference>
<evidence type="ECO:0000313" key="2">
    <source>
        <dbReference type="Proteomes" id="UP000805193"/>
    </source>
</evidence>
<name>A0AC60PK55_IXOPE</name>
<sequence length="207" mass="22093">MHPLVILALVVLVLIALGVVVCFCYSHESSLTCPTALRLSTAHSVAGLYNGYADGKTATTTELTSPAECSYSSTIELYDSTFQITEPSCRFAPAFVAREPRGRRLCVGEVLEGDMVHGDVTLEKLDCSSRRASSALSTSCPCVLAVPGSSPCNGTPVLTVLKDKMNRCELCCHVEACVGRDSSPLRSEIRSGHPIGDCDFSDRFPLG</sequence>
<proteinExistence type="predicted"/>
<gene>
    <name evidence="1" type="ORF">HPB47_002807</name>
</gene>
<protein>
    <submittedName>
        <fullName evidence="1">Uncharacterized protein</fullName>
    </submittedName>
</protein>